<organism evidence="9">
    <name type="scientific">Timema californicum</name>
    <name type="common">California timema</name>
    <name type="synonym">Walking stick</name>
    <dbReference type="NCBI Taxonomy" id="61474"/>
    <lineage>
        <taxon>Eukaryota</taxon>
        <taxon>Metazoa</taxon>
        <taxon>Ecdysozoa</taxon>
        <taxon>Arthropoda</taxon>
        <taxon>Hexapoda</taxon>
        <taxon>Insecta</taxon>
        <taxon>Pterygota</taxon>
        <taxon>Neoptera</taxon>
        <taxon>Polyneoptera</taxon>
        <taxon>Phasmatodea</taxon>
        <taxon>Timematodea</taxon>
        <taxon>Timematoidea</taxon>
        <taxon>Timematidae</taxon>
        <taxon>Timema</taxon>
    </lineage>
</organism>
<dbReference type="AlphaFoldDB" id="A0A7R9P5J3"/>
<comment type="catalytic activity">
    <reaction evidence="1 6">
        <text>6-phospho-D-glucono-1,5-lactone + H2O = 6-phospho-D-gluconate + H(+)</text>
        <dbReference type="Rhea" id="RHEA:12556"/>
        <dbReference type="ChEBI" id="CHEBI:15377"/>
        <dbReference type="ChEBI" id="CHEBI:15378"/>
        <dbReference type="ChEBI" id="CHEBI:57955"/>
        <dbReference type="ChEBI" id="CHEBI:58759"/>
        <dbReference type="EC" id="3.1.1.31"/>
    </reaction>
</comment>
<comment type="function">
    <text evidence="6">Hydrolysis of 6-phosphogluconolactone to 6-phosphogluconate.</text>
</comment>
<dbReference type="GO" id="GO:0005975">
    <property type="term" value="P:carbohydrate metabolic process"/>
    <property type="evidence" value="ECO:0007669"/>
    <property type="project" value="UniProtKB-UniRule"/>
</dbReference>
<evidence type="ECO:0000256" key="7">
    <source>
        <dbReference type="SAM" id="MobiDB-lite"/>
    </source>
</evidence>
<keyword evidence="5 6" id="KW-0378">Hydrolase</keyword>
<dbReference type="PANTHER" id="PTHR11054:SF0">
    <property type="entry name" value="6-PHOSPHOGLUCONOLACTONASE"/>
    <property type="match status" value="1"/>
</dbReference>
<evidence type="ECO:0000256" key="5">
    <source>
        <dbReference type="ARBA" id="ARBA00022801"/>
    </source>
</evidence>
<evidence type="ECO:0000313" key="9">
    <source>
        <dbReference type="EMBL" id="CAD7570363.1"/>
    </source>
</evidence>
<evidence type="ECO:0000256" key="1">
    <source>
        <dbReference type="ARBA" id="ARBA00000832"/>
    </source>
</evidence>
<dbReference type="GO" id="GO:0006098">
    <property type="term" value="P:pentose-phosphate shunt"/>
    <property type="evidence" value="ECO:0007669"/>
    <property type="project" value="UniProtKB-UniPathway"/>
</dbReference>
<dbReference type="PANTHER" id="PTHR11054">
    <property type="entry name" value="6-PHOSPHOGLUCONOLACTONASE"/>
    <property type="match status" value="1"/>
</dbReference>
<evidence type="ECO:0000256" key="4">
    <source>
        <dbReference type="ARBA" id="ARBA00013198"/>
    </source>
</evidence>
<gene>
    <name evidence="9" type="ORF">TCMB3V08_LOCUS3068</name>
</gene>
<evidence type="ECO:0000256" key="2">
    <source>
        <dbReference type="ARBA" id="ARBA00004961"/>
    </source>
</evidence>
<feature type="region of interest" description="Disordered" evidence="7">
    <location>
        <begin position="45"/>
        <end position="65"/>
    </location>
</feature>
<reference evidence="9" key="1">
    <citation type="submission" date="2020-11" db="EMBL/GenBank/DDBJ databases">
        <authorList>
            <person name="Tran Van P."/>
        </authorList>
    </citation>
    <scope>NUCLEOTIDE SEQUENCE</scope>
</reference>
<dbReference type="EMBL" id="OE180019">
    <property type="protein sequence ID" value="CAD7570363.1"/>
    <property type="molecule type" value="Genomic_DNA"/>
</dbReference>
<protein>
    <recommendedName>
        <fullName evidence="4 6">6-phosphogluconolactonase</fullName>
        <shortName evidence="6">6PGL</shortName>
        <ecNumber evidence="4 6">3.1.1.31</ecNumber>
    </recommendedName>
</protein>
<dbReference type="CDD" id="cd01400">
    <property type="entry name" value="6PGL"/>
    <property type="match status" value="1"/>
</dbReference>
<dbReference type="InterPro" id="IPR006148">
    <property type="entry name" value="Glc/Gal-6P_isomerase"/>
</dbReference>
<proteinExistence type="inferred from homology"/>
<dbReference type="InterPro" id="IPR005900">
    <property type="entry name" value="6-phosphogluconolactonase_DevB"/>
</dbReference>
<comment type="similarity">
    <text evidence="3 6">Belongs to the glucosamine/galactosamine-6-phosphate isomerase family. 6-phosphogluconolactonase subfamily.</text>
</comment>
<dbReference type="EC" id="3.1.1.31" evidence="4 6"/>
<feature type="domain" description="Glucosamine/galactosamine-6-phosphate isomerase" evidence="8">
    <location>
        <begin position="83"/>
        <end position="277"/>
    </location>
</feature>
<comment type="pathway">
    <text evidence="2 6">Carbohydrate degradation; pentose phosphate pathway; D-ribulose 5-phosphate from D-glucose 6-phosphate (oxidative stage): step 2/3.</text>
</comment>
<evidence type="ECO:0000256" key="6">
    <source>
        <dbReference type="RuleBase" id="RU365095"/>
    </source>
</evidence>
<dbReference type="FunFam" id="3.40.50.1360:FF:000005">
    <property type="entry name" value="6-phosphogluconolactonase"/>
    <property type="match status" value="1"/>
</dbReference>
<dbReference type="SUPFAM" id="SSF100950">
    <property type="entry name" value="NagB/RpiA/CoA transferase-like"/>
    <property type="match status" value="1"/>
</dbReference>
<dbReference type="NCBIfam" id="TIGR01198">
    <property type="entry name" value="pgl"/>
    <property type="match status" value="1"/>
</dbReference>
<dbReference type="Gene3D" id="3.40.50.1360">
    <property type="match status" value="1"/>
</dbReference>
<dbReference type="UniPathway" id="UPA00115">
    <property type="reaction ID" value="UER00409"/>
</dbReference>
<evidence type="ECO:0000259" key="8">
    <source>
        <dbReference type="Pfam" id="PF01182"/>
    </source>
</evidence>
<accession>A0A7R9P5J3</accession>
<dbReference type="InterPro" id="IPR039104">
    <property type="entry name" value="6PGL"/>
</dbReference>
<evidence type="ECO:0000256" key="3">
    <source>
        <dbReference type="ARBA" id="ARBA00010662"/>
    </source>
</evidence>
<dbReference type="GO" id="GO:0017057">
    <property type="term" value="F:6-phosphogluconolactonase activity"/>
    <property type="evidence" value="ECO:0007669"/>
    <property type="project" value="UniProtKB-UniRule"/>
</dbReference>
<name>A0A7R9P5J3_TIMCA</name>
<dbReference type="InterPro" id="IPR037171">
    <property type="entry name" value="NagB/RpiA_transferase-like"/>
</dbReference>
<sequence>MKWALGYNKLPLRLSSARDETPRGLMNPPFPSNLDNLAYSEAGSRMRDGSLNPAERCNPSAQQSTPPLYPHRYNLYTGLKLINRQIITITFVGGSLTKFLSSGLPKIDTDWSKWRLFFCDERLVPIESGDSTYGVYKSALIGTTPLTEDQFIKIDPQLTAEEAAKDYIQQMSVYFPPDSLPRFHMLLLGMGPDGHTCSLFPGHRLLEETSVWVAPITDSPKPPPSRITLTFPVVNNAECCVFAATGASKADIVKRILKDGEALPAGRVQPSNGKLVWLLDEAAGQHVKDVQTGVL</sequence>
<dbReference type="Pfam" id="PF01182">
    <property type="entry name" value="Glucosamine_iso"/>
    <property type="match status" value="1"/>
</dbReference>